<organism evidence="2 3">
    <name type="scientific">Streptomyces bambusae</name>
    <dbReference type="NCBI Taxonomy" id="1550616"/>
    <lineage>
        <taxon>Bacteria</taxon>
        <taxon>Bacillati</taxon>
        <taxon>Actinomycetota</taxon>
        <taxon>Actinomycetes</taxon>
        <taxon>Kitasatosporales</taxon>
        <taxon>Streptomycetaceae</taxon>
        <taxon>Streptomyces</taxon>
    </lineage>
</organism>
<dbReference type="InterPro" id="IPR002645">
    <property type="entry name" value="STAS_dom"/>
</dbReference>
<sequence length="107" mass="11527">MSRTMIALRTVTRDDLGPGVAVVGELDIHTAAAVEPSLTRLADGGGHLVLDLSGLSFCDSAGIELFLRLHRRCVRAGARLLLDRVPLLLVKSIRVLGADRELSWRSA</sequence>
<comment type="caution">
    <text evidence="2">The sequence shown here is derived from an EMBL/GenBank/DDBJ whole genome shotgun (WGS) entry which is preliminary data.</text>
</comment>
<dbReference type="SUPFAM" id="SSF52091">
    <property type="entry name" value="SpoIIaa-like"/>
    <property type="match status" value="1"/>
</dbReference>
<evidence type="ECO:0000313" key="3">
    <source>
        <dbReference type="Proteomes" id="UP000812013"/>
    </source>
</evidence>
<name>A0ABS6Z8Y4_9ACTN</name>
<accession>A0ABS6Z8Y4</accession>
<reference evidence="2 3" key="1">
    <citation type="submission" date="2019-12" db="EMBL/GenBank/DDBJ databases">
        <title>Genome sequence of Streptomyces bambusae.</title>
        <authorList>
            <person name="Bansal K."/>
            <person name="Choksket S."/>
            <person name="Korpole S."/>
            <person name="Patil P.B."/>
        </authorList>
    </citation>
    <scope>NUCLEOTIDE SEQUENCE [LARGE SCALE GENOMIC DNA]</scope>
    <source>
        <strain evidence="2 3">SK60</strain>
    </source>
</reference>
<dbReference type="RefSeq" id="WP_219668711.1">
    <property type="nucleotide sequence ID" value="NZ_WTFF01000150.1"/>
</dbReference>
<dbReference type="Gene3D" id="3.30.750.24">
    <property type="entry name" value="STAS domain"/>
    <property type="match status" value="1"/>
</dbReference>
<proteinExistence type="predicted"/>
<feature type="domain" description="STAS" evidence="1">
    <location>
        <begin position="20"/>
        <end position="107"/>
    </location>
</feature>
<evidence type="ECO:0000313" key="2">
    <source>
        <dbReference type="EMBL" id="MBW5484228.1"/>
    </source>
</evidence>
<dbReference type="Pfam" id="PF13466">
    <property type="entry name" value="STAS_2"/>
    <property type="match status" value="1"/>
</dbReference>
<dbReference type="EMBL" id="WTFF01000150">
    <property type="protein sequence ID" value="MBW5484228.1"/>
    <property type="molecule type" value="Genomic_DNA"/>
</dbReference>
<evidence type="ECO:0000259" key="1">
    <source>
        <dbReference type="PROSITE" id="PS50801"/>
    </source>
</evidence>
<dbReference type="Proteomes" id="UP000812013">
    <property type="component" value="Unassembled WGS sequence"/>
</dbReference>
<gene>
    <name evidence="2" type="ORF">GPJ59_20675</name>
</gene>
<keyword evidence="3" id="KW-1185">Reference proteome</keyword>
<dbReference type="PROSITE" id="PS50801">
    <property type="entry name" value="STAS"/>
    <property type="match status" value="1"/>
</dbReference>
<dbReference type="InterPro" id="IPR036513">
    <property type="entry name" value="STAS_dom_sf"/>
</dbReference>
<dbReference type="InterPro" id="IPR058548">
    <property type="entry name" value="MlaB-like_STAS"/>
</dbReference>
<protein>
    <submittedName>
        <fullName evidence="2">STAS domain-containing protein</fullName>
    </submittedName>
</protein>
<dbReference type="CDD" id="cd07043">
    <property type="entry name" value="STAS_anti-anti-sigma_factors"/>
    <property type="match status" value="1"/>
</dbReference>